<organism evidence="6 7">
    <name type="scientific">Corynebacterium oculi</name>
    <dbReference type="NCBI Taxonomy" id="1544416"/>
    <lineage>
        <taxon>Bacteria</taxon>
        <taxon>Bacillati</taxon>
        <taxon>Actinomycetota</taxon>
        <taxon>Actinomycetes</taxon>
        <taxon>Mycobacteriales</taxon>
        <taxon>Corynebacteriaceae</taxon>
        <taxon>Corynebacterium</taxon>
    </lineage>
</organism>
<dbReference type="Proteomes" id="UP000050517">
    <property type="component" value="Unassembled WGS sequence"/>
</dbReference>
<dbReference type="GO" id="GO:0055085">
    <property type="term" value="P:transmembrane transport"/>
    <property type="evidence" value="ECO:0007669"/>
    <property type="project" value="InterPro"/>
</dbReference>
<dbReference type="EMBL" id="LKST01000001">
    <property type="protein sequence ID" value="KQB85627.1"/>
    <property type="molecule type" value="Genomic_DNA"/>
</dbReference>
<feature type="transmembrane region" description="Helical" evidence="5">
    <location>
        <begin position="91"/>
        <end position="115"/>
    </location>
</feature>
<protein>
    <submittedName>
        <fullName evidence="6">C4-dicarboxylate transporter/malic acid transport protein</fullName>
    </submittedName>
</protein>
<sequence>MTKGTLPPWGPAWSGAALGTGGLATLSHLHGWGVVSALALILAAVLILSILAGWARHRVPPLRRVAMPAWALLGMSITTLGSAQTPLTHQWWLHAALVLIGAVICVSANIAYWPVLRSEPNFLSLFPVMSPVVPAVGLAQWAASETLPDVGASIVKAVGWALCVLAVAGAVPAFILVYRHMLPLGPPAPLAATCWIPLGIVGQSVVAVLTLGGPRAYGWVVLSLGVPLACWAAWRHWSSIPAWAPYNPTWWASTFPVATCGAGTYALSGGTGGLYAVSLALLFLLVAHWLLAVTRAASHLLQRRA</sequence>
<keyword evidence="3 5" id="KW-1133">Transmembrane helix</keyword>
<evidence type="ECO:0000256" key="4">
    <source>
        <dbReference type="ARBA" id="ARBA00023136"/>
    </source>
</evidence>
<dbReference type="Pfam" id="PF03595">
    <property type="entry name" value="SLAC1"/>
    <property type="match status" value="1"/>
</dbReference>
<comment type="subcellular location">
    <subcellularLocation>
        <location evidence="1">Membrane</location>
        <topology evidence="1">Multi-pass membrane protein</topology>
    </subcellularLocation>
</comment>
<dbReference type="AlphaFoldDB" id="A0A0Q0UFY4"/>
<comment type="caution">
    <text evidence="6">The sequence shown here is derived from an EMBL/GenBank/DDBJ whole genome shotgun (WGS) entry which is preliminary data.</text>
</comment>
<evidence type="ECO:0000256" key="2">
    <source>
        <dbReference type="ARBA" id="ARBA00022692"/>
    </source>
</evidence>
<feature type="transmembrane region" description="Helical" evidence="5">
    <location>
        <begin position="67"/>
        <end position="85"/>
    </location>
</feature>
<feature type="transmembrane region" description="Helical" evidence="5">
    <location>
        <begin position="122"/>
        <end position="142"/>
    </location>
</feature>
<accession>A0A0Q0UFY4</accession>
<gene>
    <name evidence="6" type="ORF">Cocul_00774</name>
</gene>
<evidence type="ECO:0000313" key="6">
    <source>
        <dbReference type="EMBL" id="KQB85627.1"/>
    </source>
</evidence>
<keyword evidence="7" id="KW-1185">Reference proteome</keyword>
<feature type="transmembrane region" description="Helical" evidence="5">
    <location>
        <begin position="190"/>
        <end position="211"/>
    </location>
</feature>
<keyword evidence="2 5" id="KW-0812">Transmembrane</keyword>
<dbReference type="GO" id="GO:0016020">
    <property type="term" value="C:membrane"/>
    <property type="evidence" value="ECO:0007669"/>
    <property type="project" value="UniProtKB-SubCell"/>
</dbReference>
<feature type="transmembrane region" description="Helical" evidence="5">
    <location>
        <begin position="154"/>
        <end position="178"/>
    </location>
</feature>
<evidence type="ECO:0000256" key="3">
    <source>
        <dbReference type="ARBA" id="ARBA00022989"/>
    </source>
</evidence>
<dbReference type="Gene3D" id="1.50.10.150">
    <property type="entry name" value="Voltage-dependent anion channel"/>
    <property type="match status" value="1"/>
</dbReference>
<dbReference type="OrthoDB" id="958273at2"/>
<proteinExistence type="predicted"/>
<dbReference type="STRING" id="1544416.Cocul_00774"/>
<name>A0A0Q0UFY4_9CORY</name>
<feature type="transmembrane region" description="Helical" evidence="5">
    <location>
        <begin position="32"/>
        <end position="55"/>
    </location>
</feature>
<feature type="transmembrane region" description="Helical" evidence="5">
    <location>
        <begin position="217"/>
        <end position="237"/>
    </location>
</feature>
<keyword evidence="4 5" id="KW-0472">Membrane</keyword>
<dbReference type="RefSeq" id="WP_055121931.1">
    <property type="nucleotide sequence ID" value="NZ_LKST01000001.1"/>
</dbReference>
<evidence type="ECO:0000313" key="7">
    <source>
        <dbReference type="Proteomes" id="UP000050517"/>
    </source>
</evidence>
<dbReference type="InterPro" id="IPR038665">
    <property type="entry name" value="Voltage-dep_anion_channel_sf"/>
</dbReference>
<dbReference type="InterPro" id="IPR004695">
    <property type="entry name" value="SLAC1/Mae1/Ssu1/TehA"/>
</dbReference>
<evidence type="ECO:0000256" key="5">
    <source>
        <dbReference type="SAM" id="Phobius"/>
    </source>
</evidence>
<dbReference type="PATRIC" id="fig|1544416.3.peg.776"/>
<evidence type="ECO:0000256" key="1">
    <source>
        <dbReference type="ARBA" id="ARBA00004141"/>
    </source>
</evidence>
<reference evidence="6 7" key="1">
    <citation type="submission" date="2015-10" db="EMBL/GenBank/DDBJ databases">
        <title>Corynebacteirum lowii and Corynebacterium oculi species nova, derived from human clinical disease and and emended description of Corynebacterium mastiditis.</title>
        <authorList>
            <person name="Bernard K."/>
            <person name="Pacheco A.L."/>
            <person name="Mcdougall C."/>
            <person name="Burtx T."/>
            <person name="Weibe D."/>
            <person name="Tyler S."/>
            <person name="Olson A.B."/>
            <person name="Cnockaert M."/>
            <person name="Eguchi H."/>
            <person name="Kuwahara T."/>
            <person name="Nakayama-Imaohji H."/>
            <person name="Boudewijins M."/>
            <person name="Van Hoecke F."/>
            <person name="Bernier A.-M."/>
            <person name="Vandamme P."/>
        </authorList>
    </citation>
    <scope>NUCLEOTIDE SEQUENCE [LARGE SCALE GENOMIC DNA]</scope>
    <source>
        <strain evidence="6 7">NML 130210</strain>
    </source>
</reference>
<feature type="transmembrane region" description="Helical" evidence="5">
    <location>
        <begin position="273"/>
        <end position="294"/>
    </location>
</feature>
<feature type="transmembrane region" description="Helical" evidence="5">
    <location>
        <begin position="249"/>
        <end position="267"/>
    </location>
</feature>